<dbReference type="SUPFAM" id="SSF49265">
    <property type="entry name" value="Fibronectin type III"/>
    <property type="match status" value="1"/>
</dbReference>
<dbReference type="Pfam" id="PF00041">
    <property type="entry name" value="fn3"/>
    <property type="match status" value="2"/>
</dbReference>
<dbReference type="GO" id="GO:0045202">
    <property type="term" value="C:synapse"/>
    <property type="evidence" value="ECO:0007669"/>
    <property type="project" value="GOC"/>
</dbReference>
<evidence type="ECO:0000256" key="1">
    <source>
        <dbReference type="ARBA" id="ARBA00010749"/>
    </source>
</evidence>
<dbReference type="InterPro" id="IPR013783">
    <property type="entry name" value="Ig-like_fold"/>
</dbReference>
<evidence type="ECO:0000259" key="6">
    <source>
        <dbReference type="PROSITE" id="PS50853"/>
    </source>
</evidence>
<evidence type="ECO:0000313" key="7">
    <source>
        <dbReference type="EMBL" id="KAJ3650641.1"/>
    </source>
</evidence>
<dbReference type="EMBL" id="JALNTZ010000005">
    <property type="protein sequence ID" value="KAJ3650641.1"/>
    <property type="molecule type" value="Genomic_DNA"/>
</dbReference>
<feature type="domain" description="SH3" evidence="5">
    <location>
        <begin position="100"/>
        <end position="164"/>
    </location>
</feature>
<evidence type="ECO:0000313" key="8">
    <source>
        <dbReference type="Proteomes" id="UP001168821"/>
    </source>
</evidence>
<evidence type="ECO:0000256" key="4">
    <source>
        <dbReference type="SAM" id="MobiDB-lite"/>
    </source>
</evidence>
<dbReference type="SMART" id="SM00060">
    <property type="entry name" value="FN3"/>
    <property type="match status" value="2"/>
</dbReference>
<sequence length="430" mass="47397">MVLKSWSFAISSGPERQQCLCVVSAGTFNRTRRVATPVTPHPPSWGLGTTTLSGITDARPRMLTDGIDSDWSGLHTTDRNYLNGHNQEGQVDMLDIPGKGRCSVYIARFSYEPEPDAEEELNIQAGDYLLVWGDPVGPGGYLDAELLDGRRGLVPSHFVQRLIGDDLLEFHQAVLSTLREEEINQENFAADVQRLNEMAEMSETHEEDGPEGEEADLFFSVLVPAPRQLTLERQLNKSVLISWTTPDVGPGNHIESYHVYVDGVLKTTIKATERTRALVEGVESNRPHRISVRSVTANRRTSRDAACTMIIGRDTHQLGPSAVRASNITSTSAVISWLPANSNHQHVVCVNNVEVRTVKPGVYRHTITGLAPNTQYRVTVRAKHHRAAQNVANLAEDLPMPAAAHTDFRTLPKGLPDPPSDILVEPGKHI</sequence>
<dbReference type="FunFam" id="2.60.40.10:FF:001380">
    <property type="entry name" value="Peripheral-type benzodiazepine receptor-associated protein 1"/>
    <property type="match status" value="1"/>
</dbReference>
<evidence type="ECO:0000256" key="2">
    <source>
        <dbReference type="ARBA" id="ARBA00022443"/>
    </source>
</evidence>
<dbReference type="Pfam" id="PF14604">
    <property type="entry name" value="SH3_9"/>
    <property type="match status" value="1"/>
</dbReference>
<dbReference type="InterPro" id="IPR003961">
    <property type="entry name" value="FN3_dom"/>
</dbReference>
<protein>
    <recommendedName>
        <fullName evidence="9">RIMS-binding protein 2</fullName>
    </recommendedName>
</protein>
<organism evidence="7 8">
    <name type="scientific">Zophobas morio</name>
    <dbReference type="NCBI Taxonomy" id="2755281"/>
    <lineage>
        <taxon>Eukaryota</taxon>
        <taxon>Metazoa</taxon>
        <taxon>Ecdysozoa</taxon>
        <taxon>Arthropoda</taxon>
        <taxon>Hexapoda</taxon>
        <taxon>Insecta</taxon>
        <taxon>Pterygota</taxon>
        <taxon>Neoptera</taxon>
        <taxon>Endopterygota</taxon>
        <taxon>Coleoptera</taxon>
        <taxon>Polyphaga</taxon>
        <taxon>Cucujiformia</taxon>
        <taxon>Tenebrionidae</taxon>
        <taxon>Zophobas</taxon>
    </lineage>
</organism>
<dbReference type="SUPFAM" id="SSF50044">
    <property type="entry name" value="SH3-domain"/>
    <property type="match status" value="1"/>
</dbReference>
<dbReference type="PANTHER" id="PTHR14234">
    <property type="entry name" value="RIM BINDING PROTEIN-RELATED"/>
    <property type="match status" value="1"/>
</dbReference>
<gene>
    <name evidence="7" type="ORF">Zmor_016728</name>
</gene>
<dbReference type="CDD" id="cd00063">
    <property type="entry name" value="FN3"/>
    <property type="match status" value="2"/>
</dbReference>
<dbReference type="GO" id="GO:0007274">
    <property type="term" value="P:neuromuscular synaptic transmission"/>
    <property type="evidence" value="ECO:0007669"/>
    <property type="project" value="TreeGrafter"/>
</dbReference>
<dbReference type="Proteomes" id="UP001168821">
    <property type="component" value="Unassembled WGS sequence"/>
</dbReference>
<dbReference type="FunFam" id="2.30.30.40:FF:000166">
    <property type="entry name" value="RIM-binding protein, isoform F"/>
    <property type="match status" value="1"/>
</dbReference>
<feature type="domain" description="Fibronectin type-III" evidence="6">
    <location>
        <begin position="319"/>
        <end position="402"/>
    </location>
</feature>
<feature type="domain" description="Fibronectin type-III" evidence="6">
    <location>
        <begin position="225"/>
        <end position="318"/>
    </location>
</feature>
<dbReference type="AlphaFoldDB" id="A0AA38I7Z0"/>
<dbReference type="InterPro" id="IPR001452">
    <property type="entry name" value="SH3_domain"/>
</dbReference>
<comment type="similarity">
    <text evidence="1">Belongs to the RIMBP family.</text>
</comment>
<accession>A0AA38I7Z0</accession>
<dbReference type="PROSITE" id="PS50853">
    <property type="entry name" value="FN3"/>
    <property type="match status" value="2"/>
</dbReference>
<dbReference type="InterPro" id="IPR036028">
    <property type="entry name" value="SH3-like_dom_sf"/>
</dbReference>
<reference evidence="7" key="1">
    <citation type="journal article" date="2023" name="G3 (Bethesda)">
        <title>Whole genome assemblies of Zophobas morio and Tenebrio molitor.</title>
        <authorList>
            <person name="Kaur S."/>
            <person name="Stinson S.A."/>
            <person name="diCenzo G.C."/>
        </authorList>
    </citation>
    <scope>NUCLEOTIDE SEQUENCE</scope>
    <source>
        <strain evidence="7">QUZm001</strain>
    </source>
</reference>
<comment type="caution">
    <text evidence="7">The sequence shown here is derived from an EMBL/GenBank/DDBJ whole genome shotgun (WGS) entry which is preliminary data.</text>
</comment>
<dbReference type="InterPro" id="IPR036116">
    <property type="entry name" value="FN3_sf"/>
</dbReference>
<dbReference type="PROSITE" id="PS50002">
    <property type="entry name" value="SH3"/>
    <property type="match status" value="1"/>
</dbReference>
<proteinExistence type="inferred from homology"/>
<keyword evidence="8" id="KW-1185">Reference proteome</keyword>
<evidence type="ECO:0008006" key="9">
    <source>
        <dbReference type="Google" id="ProtNLM"/>
    </source>
</evidence>
<dbReference type="SMART" id="SM00326">
    <property type="entry name" value="SH3"/>
    <property type="match status" value="1"/>
</dbReference>
<feature type="region of interest" description="Disordered" evidence="4">
    <location>
        <begin position="409"/>
        <end position="430"/>
    </location>
</feature>
<dbReference type="PANTHER" id="PTHR14234:SF19">
    <property type="entry name" value="RIM-BINDING PROTEIN, ISOFORM F"/>
    <property type="match status" value="1"/>
</dbReference>
<keyword evidence="2 3" id="KW-0728">SH3 domain</keyword>
<dbReference type="Gene3D" id="2.60.40.10">
    <property type="entry name" value="Immunoglobulins"/>
    <property type="match status" value="2"/>
</dbReference>
<evidence type="ECO:0000259" key="5">
    <source>
        <dbReference type="PROSITE" id="PS50002"/>
    </source>
</evidence>
<name>A0AA38I7Z0_9CUCU</name>
<evidence type="ECO:0000256" key="3">
    <source>
        <dbReference type="PROSITE-ProRule" id="PRU00192"/>
    </source>
</evidence>
<dbReference type="Gene3D" id="2.30.30.40">
    <property type="entry name" value="SH3 Domains"/>
    <property type="match status" value="1"/>
</dbReference>
<dbReference type="InterPro" id="IPR040325">
    <property type="entry name" value="RIMBP1/2/3"/>
</dbReference>